<organism evidence="1 2">
    <name type="scientific">Argiope bruennichi</name>
    <name type="common">Wasp spider</name>
    <name type="synonym">Aranea bruennichi</name>
    <dbReference type="NCBI Taxonomy" id="94029"/>
    <lineage>
        <taxon>Eukaryota</taxon>
        <taxon>Metazoa</taxon>
        <taxon>Ecdysozoa</taxon>
        <taxon>Arthropoda</taxon>
        <taxon>Chelicerata</taxon>
        <taxon>Arachnida</taxon>
        <taxon>Araneae</taxon>
        <taxon>Araneomorphae</taxon>
        <taxon>Entelegynae</taxon>
        <taxon>Araneoidea</taxon>
        <taxon>Araneidae</taxon>
        <taxon>Argiope</taxon>
    </lineage>
</organism>
<gene>
    <name evidence="1" type="ORF">HNY73_000798</name>
</gene>
<protein>
    <submittedName>
        <fullName evidence="1">Uncharacterized protein</fullName>
    </submittedName>
</protein>
<comment type="caution">
    <text evidence="1">The sequence shown here is derived from an EMBL/GenBank/DDBJ whole genome shotgun (WGS) entry which is preliminary data.</text>
</comment>
<proteinExistence type="predicted"/>
<evidence type="ECO:0000313" key="1">
    <source>
        <dbReference type="EMBL" id="KAF8796423.1"/>
    </source>
</evidence>
<dbReference type="Proteomes" id="UP000807504">
    <property type="component" value="Unassembled WGS sequence"/>
</dbReference>
<accession>A0A8T0G5B3</accession>
<reference evidence="1" key="1">
    <citation type="journal article" date="2020" name="bioRxiv">
        <title>Chromosome-level reference genome of the European wasp spider Argiope bruennichi: a resource for studies on range expansion and evolutionary adaptation.</title>
        <authorList>
            <person name="Sheffer M.M."/>
            <person name="Hoppe A."/>
            <person name="Krehenwinkel H."/>
            <person name="Uhl G."/>
            <person name="Kuss A.W."/>
            <person name="Jensen L."/>
            <person name="Jensen C."/>
            <person name="Gillespie R.G."/>
            <person name="Hoff K.J."/>
            <person name="Prost S."/>
        </authorList>
    </citation>
    <scope>NUCLEOTIDE SEQUENCE</scope>
</reference>
<reference evidence="1" key="2">
    <citation type="submission" date="2020-06" db="EMBL/GenBank/DDBJ databases">
        <authorList>
            <person name="Sheffer M."/>
        </authorList>
    </citation>
    <scope>NUCLEOTIDE SEQUENCE</scope>
</reference>
<dbReference type="AlphaFoldDB" id="A0A8T0G5B3"/>
<sequence length="141" mass="15451">MVTIPSPSAHVSSTHALFPLRRPVQEKRDGCELRGPDDVTGPVAVAAAVAEMCQVRQGPKEYRPSIPEEARADLGAMFHAVHQRIKDWRLRVRRASSRSSSAINTEHVTGETVNYYTQTPTQLQRTVSGPTSTVGMPFISA</sequence>
<dbReference type="EMBL" id="JABXBU010000001">
    <property type="protein sequence ID" value="KAF8796423.1"/>
    <property type="molecule type" value="Genomic_DNA"/>
</dbReference>
<name>A0A8T0G5B3_ARGBR</name>
<evidence type="ECO:0000313" key="2">
    <source>
        <dbReference type="Proteomes" id="UP000807504"/>
    </source>
</evidence>
<keyword evidence="2" id="KW-1185">Reference proteome</keyword>